<dbReference type="GO" id="GO:0006352">
    <property type="term" value="P:DNA-templated transcription initiation"/>
    <property type="evidence" value="ECO:0007669"/>
    <property type="project" value="InterPro"/>
</dbReference>
<dbReference type="PANTHER" id="PTHR43133">
    <property type="entry name" value="RNA POLYMERASE ECF-TYPE SIGMA FACTO"/>
    <property type="match status" value="1"/>
</dbReference>
<evidence type="ECO:0000313" key="8">
    <source>
        <dbReference type="Proteomes" id="UP000468581"/>
    </source>
</evidence>
<evidence type="ECO:0000259" key="5">
    <source>
        <dbReference type="Pfam" id="PF04542"/>
    </source>
</evidence>
<dbReference type="NCBIfam" id="TIGR02937">
    <property type="entry name" value="sigma70-ECF"/>
    <property type="match status" value="1"/>
</dbReference>
<keyword evidence="4" id="KW-0804">Transcription</keyword>
<dbReference type="InterPro" id="IPR013249">
    <property type="entry name" value="RNA_pol_sigma70_r4_t2"/>
</dbReference>
<dbReference type="GO" id="GO:0003677">
    <property type="term" value="F:DNA binding"/>
    <property type="evidence" value="ECO:0007669"/>
    <property type="project" value="InterPro"/>
</dbReference>
<feature type="domain" description="RNA polymerase sigma-70 region 2" evidence="5">
    <location>
        <begin position="18"/>
        <end position="78"/>
    </location>
</feature>
<dbReference type="InterPro" id="IPR039425">
    <property type="entry name" value="RNA_pol_sigma-70-like"/>
</dbReference>
<dbReference type="InterPro" id="IPR013324">
    <property type="entry name" value="RNA_pol_sigma_r3/r4-like"/>
</dbReference>
<comment type="caution">
    <text evidence="7">The sequence shown here is derived from an EMBL/GenBank/DDBJ whole genome shotgun (WGS) entry which is preliminary data.</text>
</comment>
<dbReference type="InterPro" id="IPR013325">
    <property type="entry name" value="RNA_pol_sigma_r2"/>
</dbReference>
<evidence type="ECO:0000313" key="7">
    <source>
        <dbReference type="EMBL" id="NER14394.1"/>
    </source>
</evidence>
<dbReference type="SUPFAM" id="SSF88659">
    <property type="entry name" value="Sigma3 and sigma4 domains of RNA polymerase sigma factors"/>
    <property type="match status" value="1"/>
</dbReference>
<dbReference type="PANTHER" id="PTHR43133:SF46">
    <property type="entry name" value="RNA POLYMERASE SIGMA-70 FACTOR ECF SUBFAMILY"/>
    <property type="match status" value="1"/>
</dbReference>
<dbReference type="Proteomes" id="UP000468581">
    <property type="component" value="Unassembled WGS sequence"/>
</dbReference>
<name>A0A6P0UMD2_9FLAO</name>
<evidence type="ECO:0000256" key="2">
    <source>
        <dbReference type="ARBA" id="ARBA00023015"/>
    </source>
</evidence>
<protein>
    <submittedName>
        <fullName evidence="7">Sigma-70 family RNA polymerase sigma factor</fullName>
    </submittedName>
</protein>
<dbReference type="Pfam" id="PF04542">
    <property type="entry name" value="Sigma70_r2"/>
    <property type="match status" value="1"/>
</dbReference>
<dbReference type="Pfam" id="PF08281">
    <property type="entry name" value="Sigma70_r4_2"/>
    <property type="match status" value="1"/>
</dbReference>
<keyword evidence="8" id="KW-1185">Reference proteome</keyword>
<evidence type="ECO:0000256" key="3">
    <source>
        <dbReference type="ARBA" id="ARBA00023082"/>
    </source>
</evidence>
<feature type="domain" description="RNA polymerase sigma factor 70 region 4 type 2" evidence="6">
    <location>
        <begin position="111"/>
        <end position="163"/>
    </location>
</feature>
<evidence type="ECO:0000259" key="6">
    <source>
        <dbReference type="Pfam" id="PF08281"/>
    </source>
</evidence>
<evidence type="ECO:0000256" key="1">
    <source>
        <dbReference type="ARBA" id="ARBA00010641"/>
    </source>
</evidence>
<dbReference type="InterPro" id="IPR014284">
    <property type="entry name" value="RNA_pol_sigma-70_dom"/>
</dbReference>
<organism evidence="7 8">
    <name type="scientific">Leptobacterium flavescens</name>
    <dbReference type="NCBI Taxonomy" id="472055"/>
    <lineage>
        <taxon>Bacteria</taxon>
        <taxon>Pseudomonadati</taxon>
        <taxon>Bacteroidota</taxon>
        <taxon>Flavobacteriia</taxon>
        <taxon>Flavobacteriales</taxon>
        <taxon>Flavobacteriaceae</taxon>
        <taxon>Leptobacterium</taxon>
    </lineage>
</organism>
<dbReference type="InterPro" id="IPR036388">
    <property type="entry name" value="WH-like_DNA-bd_sf"/>
</dbReference>
<reference evidence="7 8" key="1">
    <citation type="submission" date="2020-01" db="EMBL/GenBank/DDBJ databases">
        <title>Leptobacterium flavescens.</title>
        <authorList>
            <person name="Wang G."/>
        </authorList>
    </citation>
    <scope>NUCLEOTIDE SEQUENCE [LARGE SCALE GENOMIC DNA]</scope>
    <source>
        <strain evidence="7 8">KCTC 22160</strain>
    </source>
</reference>
<dbReference type="Gene3D" id="1.10.1740.10">
    <property type="match status" value="1"/>
</dbReference>
<dbReference type="CDD" id="cd06171">
    <property type="entry name" value="Sigma70_r4"/>
    <property type="match status" value="1"/>
</dbReference>
<comment type="similarity">
    <text evidence="1">Belongs to the sigma-70 factor family. ECF subfamily.</text>
</comment>
<gene>
    <name evidence="7" type="ORF">GWK08_13150</name>
</gene>
<keyword evidence="2" id="KW-0805">Transcription regulation</keyword>
<dbReference type="SUPFAM" id="SSF88946">
    <property type="entry name" value="Sigma2 domain of RNA polymerase sigma factors"/>
    <property type="match status" value="1"/>
</dbReference>
<accession>A0A6P0UMD2</accession>
<proteinExistence type="inferred from homology"/>
<dbReference type="Gene3D" id="1.10.10.10">
    <property type="entry name" value="Winged helix-like DNA-binding domain superfamily/Winged helix DNA-binding domain"/>
    <property type="match status" value="1"/>
</dbReference>
<dbReference type="EMBL" id="JAABOO010000003">
    <property type="protein sequence ID" value="NER14394.1"/>
    <property type="molecule type" value="Genomic_DNA"/>
</dbReference>
<dbReference type="AlphaFoldDB" id="A0A6P0UMD2"/>
<keyword evidence="3" id="KW-0731">Sigma factor</keyword>
<evidence type="ECO:0000256" key="4">
    <source>
        <dbReference type="ARBA" id="ARBA00023163"/>
    </source>
</evidence>
<dbReference type="RefSeq" id="WP_163607687.1">
    <property type="nucleotide sequence ID" value="NZ_JAABOO010000003.1"/>
</dbReference>
<dbReference type="GO" id="GO:0016987">
    <property type="term" value="F:sigma factor activity"/>
    <property type="evidence" value="ECO:0007669"/>
    <property type="project" value="UniProtKB-KW"/>
</dbReference>
<sequence length="171" mass="19948">MPSTPHSLCDEEVFEKAYKEHIESLRNFMFYKCGDLDEAEDYAQEAFVRLWNNCEKVILGKVSGYLYTVANNIFLKAMLHKKVVLKYEQRPRAEKTSESPEFIMLEKEFLDKLQKAIADLPEGQREVFLLNRIDKKTYNEIAEMLGVSVKAIEKRMHKALLKLRKSIGPDI</sequence>
<dbReference type="InterPro" id="IPR007627">
    <property type="entry name" value="RNA_pol_sigma70_r2"/>
</dbReference>